<keyword evidence="8" id="KW-0804">Transcription</keyword>
<evidence type="ECO:0000256" key="1">
    <source>
        <dbReference type="ARBA" id="ARBA00004123"/>
    </source>
</evidence>
<dbReference type="AlphaFoldDB" id="D8QRJ9"/>
<evidence type="ECO:0000256" key="3">
    <source>
        <dbReference type="ARBA" id="ARBA00022771"/>
    </source>
</evidence>
<dbReference type="PANTHER" id="PTHR11477">
    <property type="entry name" value="TRANSCRIPTION FACTOR S-II ZINC FINGER DOMAIN-CONTAINING PROTEIN"/>
    <property type="match status" value="1"/>
</dbReference>
<dbReference type="GO" id="GO:0005634">
    <property type="term" value="C:nucleus"/>
    <property type="evidence" value="ECO:0000318"/>
    <property type="project" value="GO_Central"/>
</dbReference>
<evidence type="ECO:0000256" key="6">
    <source>
        <dbReference type="PROSITE-ProRule" id="PRU00472"/>
    </source>
</evidence>
<dbReference type="GO" id="GO:0006357">
    <property type="term" value="P:regulation of transcription by RNA polymerase II"/>
    <property type="evidence" value="ECO:0000318"/>
    <property type="project" value="GO_Central"/>
</dbReference>
<dbReference type="InterPro" id="IPR003618">
    <property type="entry name" value="TFIIS_cen_dom"/>
</dbReference>
<dbReference type="eggNOG" id="KOG1105">
    <property type="taxonomic scope" value="Eukaryota"/>
</dbReference>
<feature type="compositionally biased region" description="Basic and acidic residues" evidence="9">
    <location>
        <begin position="89"/>
        <end position="98"/>
    </location>
</feature>
<dbReference type="PROSITE" id="PS51319">
    <property type="entry name" value="TFIIS_N"/>
    <property type="match status" value="1"/>
</dbReference>
<dbReference type="InterPro" id="IPR035441">
    <property type="entry name" value="TFIIS/LEDGF_dom_sf"/>
</dbReference>
<feature type="compositionally biased region" description="Low complexity" evidence="9">
    <location>
        <begin position="113"/>
        <end position="124"/>
    </location>
</feature>
<dbReference type="SUPFAM" id="SSF46942">
    <property type="entry name" value="Elongation factor TFIIS domain 2"/>
    <property type="match status" value="1"/>
</dbReference>
<dbReference type="Pfam" id="PF07500">
    <property type="entry name" value="TFIIS_M"/>
    <property type="match status" value="1"/>
</dbReference>
<evidence type="ECO:0000256" key="2">
    <source>
        <dbReference type="ARBA" id="ARBA00022723"/>
    </source>
</evidence>
<dbReference type="InterPro" id="IPR006289">
    <property type="entry name" value="TFSII"/>
</dbReference>
<dbReference type="HOGENOM" id="CLU_037637_2_0_1"/>
<accession>D8QRJ9</accession>
<feature type="region of interest" description="Disordered" evidence="9">
    <location>
        <begin position="89"/>
        <end position="135"/>
    </location>
</feature>
<keyword evidence="2 8" id="KW-0479">Metal-binding</keyword>
<comment type="subcellular location">
    <subcellularLocation>
        <location evidence="1 7 8">Nucleus</location>
    </subcellularLocation>
</comment>
<evidence type="ECO:0000256" key="8">
    <source>
        <dbReference type="RuleBase" id="RU368078"/>
    </source>
</evidence>
<comment type="function">
    <text evidence="8">Necessary for efficient RNA polymerase II transcription elongation past template-encoded arresting sites.</text>
</comment>
<dbReference type="PROSITE" id="PS51133">
    <property type="entry name" value="ZF_TFIIS_2"/>
    <property type="match status" value="1"/>
</dbReference>
<dbReference type="SMART" id="SM00510">
    <property type="entry name" value="TFS2M"/>
    <property type="match status" value="1"/>
</dbReference>
<evidence type="ECO:0000259" key="12">
    <source>
        <dbReference type="PROSITE" id="PS51321"/>
    </source>
</evidence>
<sequence>MAAATADQLTELFKTAQSAAQKATAVEGAEEDRCVEALQAMRSLRVTTSLLMSTQVGKQLRKLTKHSRPKIRSIAVDILEDWKKVVSSEASSKSKAEGPKSSANASVEKGKVSSKQSNGNSSSKARPLPKSNDATRDKMREVLLEAFQKVPQEAEGQELARANAKDPVQVAVEVENALFSKLESTKVDKKAKYRSIVFNLKDPNNPDLRRRLLLGQISGSQLTTMSAEDMASDQRKAENKQIKDKALFECERGMKQEATTDQFKCGKCGRRECTYFQKQTRSADEPMTTYVTCVNCNNRWKFC</sequence>
<dbReference type="SMART" id="SM00440">
    <property type="entry name" value="ZnF_C2C2"/>
    <property type="match status" value="1"/>
</dbReference>
<dbReference type="FunFam" id="2.20.25.10:FF:000001">
    <property type="entry name" value="Probable Transcription elongation factor S-II"/>
    <property type="match status" value="1"/>
</dbReference>
<feature type="domain" description="TFIIS-type" evidence="10">
    <location>
        <begin position="261"/>
        <end position="301"/>
    </location>
</feature>
<evidence type="ECO:0000313" key="15">
    <source>
        <dbReference type="Proteomes" id="UP000001514"/>
    </source>
</evidence>
<keyword evidence="15" id="KW-1185">Reference proteome</keyword>
<dbReference type="KEGG" id="smo:SELMODRAFT_441410"/>
<dbReference type="PANTHER" id="PTHR11477:SF0">
    <property type="entry name" value="IP08861P-RELATED"/>
    <property type="match status" value="1"/>
</dbReference>
<gene>
    <name evidence="14" type="ORF">SELMODRAFT_437865</name>
    <name evidence="13" type="ORF">SELMODRAFT_441410</name>
</gene>
<keyword evidence="8" id="KW-0805">Transcription regulation</keyword>
<evidence type="ECO:0000313" key="14">
    <source>
        <dbReference type="EMBL" id="EFJ37266.1"/>
    </source>
</evidence>
<protein>
    <recommendedName>
        <fullName evidence="8">Transcription elongation factor</fullName>
    </recommendedName>
</protein>
<dbReference type="InterPro" id="IPR036575">
    <property type="entry name" value="TFIIS_cen_dom_sf"/>
</dbReference>
<evidence type="ECO:0000259" key="11">
    <source>
        <dbReference type="PROSITE" id="PS51319"/>
    </source>
</evidence>
<keyword evidence="3 6" id="KW-0863">Zinc-finger</keyword>
<evidence type="ECO:0000256" key="7">
    <source>
        <dbReference type="PROSITE-ProRule" id="PRU00649"/>
    </source>
</evidence>
<evidence type="ECO:0000313" key="13">
    <source>
        <dbReference type="EMBL" id="EFJ27679.1"/>
    </source>
</evidence>
<dbReference type="FunCoup" id="D8QRJ9">
    <property type="interactions" value="4330"/>
</dbReference>
<dbReference type="EMBL" id="GL377581">
    <property type="protein sequence ID" value="EFJ27679.1"/>
    <property type="molecule type" value="Genomic_DNA"/>
</dbReference>
<reference evidence="14 15" key="1">
    <citation type="journal article" date="2011" name="Science">
        <title>The Selaginella genome identifies genetic changes associated with the evolution of vascular plants.</title>
        <authorList>
            <person name="Banks J.A."/>
            <person name="Nishiyama T."/>
            <person name="Hasebe M."/>
            <person name="Bowman J.L."/>
            <person name="Gribskov M."/>
            <person name="dePamphilis C."/>
            <person name="Albert V.A."/>
            <person name="Aono N."/>
            <person name="Aoyama T."/>
            <person name="Ambrose B.A."/>
            <person name="Ashton N.W."/>
            <person name="Axtell M.J."/>
            <person name="Barker E."/>
            <person name="Barker M.S."/>
            <person name="Bennetzen J.L."/>
            <person name="Bonawitz N.D."/>
            <person name="Chapple C."/>
            <person name="Cheng C."/>
            <person name="Correa L.G."/>
            <person name="Dacre M."/>
            <person name="DeBarry J."/>
            <person name="Dreyer I."/>
            <person name="Elias M."/>
            <person name="Engstrom E.M."/>
            <person name="Estelle M."/>
            <person name="Feng L."/>
            <person name="Finet C."/>
            <person name="Floyd S.K."/>
            <person name="Frommer W.B."/>
            <person name="Fujita T."/>
            <person name="Gramzow L."/>
            <person name="Gutensohn M."/>
            <person name="Harholt J."/>
            <person name="Hattori M."/>
            <person name="Heyl A."/>
            <person name="Hirai T."/>
            <person name="Hiwatashi Y."/>
            <person name="Ishikawa M."/>
            <person name="Iwata M."/>
            <person name="Karol K.G."/>
            <person name="Koehler B."/>
            <person name="Kolukisaoglu U."/>
            <person name="Kubo M."/>
            <person name="Kurata T."/>
            <person name="Lalonde S."/>
            <person name="Li K."/>
            <person name="Li Y."/>
            <person name="Litt A."/>
            <person name="Lyons E."/>
            <person name="Manning G."/>
            <person name="Maruyama T."/>
            <person name="Michael T.P."/>
            <person name="Mikami K."/>
            <person name="Miyazaki S."/>
            <person name="Morinaga S."/>
            <person name="Murata T."/>
            <person name="Mueller-Roeber B."/>
            <person name="Nelson D.R."/>
            <person name="Obara M."/>
            <person name="Oguri Y."/>
            <person name="Olmstead R.G."/>
            <person name="Onodera N."/>
            <person name="Petersen B.L."/>
            <person name="Pils B."/>
            <person name="Prigge M."/>
            <person name="Rensing S.A."/>
            <person name="Riano-Pachon D.M."/>
            <person name="Roberts A.W."/>
            <person name="Sato Y."/>
            <person name="Scheller H.V."/>
            <person name="Schulz B."/>
            <person name="Schulz C."/>
            <person name="Shakirov E.V."/>
            <person name="Shibagaki N."/>
            <person name="Shinohara N."/>
            <person name="Shippen D.E."/>
            <person name="Soerensen I."/>
            <person name="Sotooka R."/>
            <person name="Sugimoto N."/>
            <person name="Sugita M."/>
            <person name="Sumikawa N."/>
            <person name="Tanurdzic M."/>
            <person name="Theissen G."/>
            <person name="Ulvskov P."/>
            <person name="Wakazuki S."/>
            <person name="Weng J.K."/>
            <person name="Willats W.W."/>
            <person name="Wipf D."/>
            <person name="Wolf P.G."/>
            <person name="Yang L."/>
            <person name="Zimmer A.D."/>
            <person name="Zhu Q."/>
            <person name="Mitros T."/>
            <person name="Hellsten U."/>
            <person name="Loque D."/>
            <person name="Otillar R."/>
            <person name="Salamov A."/>
            <person name="Schmutz J."/>
            <person name="Shapiro H."/>
            <person name="Lindquist E."/>
            <person name="Lucas S."/>
            <person name="Rokhsar D."/>
            <person name="Grigoriev I.V."/>
        </authorList>
    </citation>
    <scope>NUCLEOTIDE SEQUENCE [LARGE SCALE GENOMIC DNA]</scope>
</reference>
<dbReference type="OMA" id="NPHEAFY"/>
<dbReference type="Gene3D" id="1.10.472.30">
    <property type="entry name" value="Transcription elongation factor S-II, central domain"/>
    <property type="match status" value="1"/>
</dbReference>
<keyword evidence="4 8" id="KW-0862">Zinc</keyword>
<dbReference type="OrthoDB" id="44867at2759"/>
<evidence type="ECO:0000256" key="9">
    <source>
        <dbReference type="SAM" id="MobiDB-lite"/>
    </source>
</evidence>
<dbReference type="KEGG" id="smo:SELMODRAFT_437865"/>
<dbReference type="GO" id="GO:0008270">
    <property type="term" value="F:zinc ion binding"/>
    <property type="evidence" value="ECO:0007669"/>
    <property type="project" value="UniProtKB-UniRule"/>
</dbReference>
<dbReference type="InterPro" id="IPR017923">
    <property type="entry name" value="TFIIS_N"/>
</dbReference>
<evidence type="ECO:0000256" key="4">
    <source>
        <dbReference type="ARBA" id="ARBA00022833"/>
    </source>
</evidence>
<dbReference type="InParanoid" id="D8QRJ9"/>
<dbReference type="Pfam" id="PF08711">
    <property type="entry name" value="Med26"/>
    <property type="match status" value="1"/>
</dbReference>
<proteinExistence type="inferred from homology"/>
<keyword evidence="8" id="KW-0238">DNA-binding</keyword>
<dbReference type="InterPro" id="IPR035100">
    <property type="entry name" value="TF_IIS-typ"/>
</dbReference>
<keyword evidence="5 7" id="KW-0539">Nucleus</keyword>
<dbReference type="Gene3D" id="2.20.25.10">
    <property type="match status" value="1"/>
</dbReference>
<feature type="domain" description="TFIIS N-terminal" evidence="11">
    <location>
        <begin position="11"/>
        <end position="89"/>
    </location>
</feature>
<dbReference type="CDD" id="cd13749">
    <property type="entry name" value="Zn-ribbon_TFIIS"/>
    <property type="match status" value="1"/>
</dbReference>
<dbReference type="CDD" id="cd00183">
    <property type="entry name" value="TFIIS_I"/>
    <property type="match status" value="1"/>
</dbReference>
<dbReference type="Gramene" id="EFJ27679">
    <property type="protein sequence ID" value="EFJ27679"/>
    <property type="gene ID" value="SELMODRAFT_441410"/>
</dbReference>
<dbReference type="EMBL" id="GL377566">
    <property type="protein sequence ID" value="EFJ37266.1"/>
    <property type="molecule type" value="Genomic_DNA"/>
</dbReference>
<dbReference type="InterPro" id="IPR001222">
    <property type="entry name" value="Znf_TFIIS"/>
</dbReference>
<dbReference type="NCBIfam" id="TIGR01385">
    <property type="entry name" value="TFSII"/>
    <property type="match status" value="1"/>
</dbReference>
<comment type="similarity">
    <text evidence="8">Belongs to the TFS-II family.</text>
</comment>
<feature type="domain" description="TFIIS central" evidence="12">
    <location>
        <begin position="135"/>
        <end position="258"/>
    </location>
</feature>
<dbReference type="Gene3D" id="1.20.930.10">
    <property type="entry name" value="Conserved domain common to transcription factors TFIIS, elongin A, CRSP70"/>
    <property type="match status" value="1"/>
</dbReference>
<dbReference type="STRING" id="88036.D8QRJ9"/>
<dbReference type="PIRSF" id="PIRSF006704">
    <property type="entry name" value="TF_IIS"/>
    <property type="match status" value="1"/>
</dbReference>
<dbReference type="GO" id="GO:0006368">
    <property type="term" value="P:transcription elongation by RNA polymerase II"/>
    <property type="evidence" value="ECO:0007669"/>
    <property type="project" value="InterPro"/>
</dbReference>
<dbReference type="PROSITE" id="PS51321">
    <property type="entry name" value="TFIIS_CENTRAL"/>
    <property type="match status" value="1"/>
</dbReference>
<dbReference type="InterPro" id="IPR003617">
    <property type="entry name" value="TFIIS/CRSP70_N_sub"/>
</dbReference>
<name>D8QRJ9_SELML</name>
<dbReference type="GO" id="GO:0003677">
    <property type="term" value="F:DNA binding"/>
    <property type="evidence" value="ECO:0007669"/>
    <property type="project" value="UniProtKB-KW"/>
</dbReference>
<dbReference type="Gramene" id="EFJ37266">
    <property type="protein sequence ID" value="EFJ37266"/>
    <property type="gene ID" value="SELMODRAFT_437865"/>
</dbReference>
<dbReference type="SUPFAM" id="SSF57783">
    <property type="entry name" value="Zinc beta-ribbon"/>
    <property type="match status" value="1"/>
</dbReference>
<dbReference type="SMART" id="SM00509">
    <property type="entry name" value="TFS2N"/>
    <property type="match status" value="1"/>
</dbReference>
<evidence type="ECO:0000256" key="5">
    <source>
        <dbReference type="ARBA" id="ARBA00023242"/>
    </source>
</evidence>
<dbReference type="Proteomes" id="UP000001514">
    <property type="component" value="Unassembled WGS sequence"/>
</dbReference>
<dbReference type="SUPFAM" id="SSF47676">
    <property type="entry name" value="Conserved domain common to transcription factors TFIIS, elongin A, CRSP70"/>
    <property type="match status" value="1"/>
</dbReference>
<organism evidence="15">
    <name type="scientific">Selaginella moellendorffii</name>
    <name type="common">Spikemoss</name>
    <dbReference type="NCBI Taxonomy" id="88036"/>
    <lineage>
        <taxon>Eukaryota</taxon>
        <taxon>Viridiplantae</taxon>
        <taxon>Streptophyta</taxon>
        <taxon>Embryophyta</taxon>
        <taxon>Tracheophyta</taxon>
        <taxon>Lycopodiopsida</taxon>
        <taxon>Selaginellales</taxon>
        <taxon>Selaginellaceae</taxon>
        <taxon>Selaginella</taxon>
    </lineage>
</organism>
<dbReference type="Pfam" id="PF01096">
    <property type="entry name" value="Zn_ribbon_TFIIS"/>
    <property type="match status" value="1"/>
</dbReference>
<evidence type="ECO:0000259" key="10">
    <source>
        <dbReference type="PROSITE" id="PS51133"/>
    </source>
</evidence>